<keyword evidence="3" id="KW-1185">Reference proteome</keyword>
<evidence type="ECO:0000313" key="2">
    <source>
        <dbReference type="EMBL" id="KAG0721712.1"/>
    </source>
</evidence>
<accession>A0A8J5CXE2</accession>
<proteinExistence type="predicted"/>
<organism evidence="2 3">
    <name type="scientific">Chionoecetes opilio</name>
    <name type="common">Atlantic snow crab</name>
    <name type="synonym">Cancer opilio</name>
    <dbReference type="NCBI Taxonomy" id="41210"/>
    <lineage>
        <taxon>Eukaryota</taxon>
        <taxon>Metazoa</taxon>
        <taxon>Ecdysozoa</taxon>
        <taxon>Arthropoda</taxon>
        <taxon>Crustacea</taxon>
        <taxon>Multicrustacea</taxon>
        <taxon>Malacostraca</taxon>
        <taxon>Eumalacostraca</taxon>
        <taxon>Eucarida</taxon>
        <taxon>Decapoda</taxon>
        <taxon>Pleocyemata</taxon>
        <taxon>Brachyura</taxon>
        <taxon>Eubrachyura</taxon>
        <taxon>Majoidea</taxon>
        <taxon>Majidae</taxon>
        <taxon>Chionoecetes</taxon>
    </lineage>
</organism>
<dbReference type="AlphaFoldDB" id="A0A8J5CXE2"/>
<feature type="region of interest" description="Disordered" evidence="1">
    <location>
        <begin position="49"/>
        <end position="182"/>
    </location>
</feature>
<evidence type="ECO:0000256" key="1">
    <source>
        <dbReference type="SAM" id="MobiDB-lite"/>
    </source>
</evidence>
<feature type="compositionally biased region" description="Low complexity" evidence="1">
    <location>
        <begin position="101"/>
        <end position="114"/>
    </location>
</feature>
<reference evidence="2" key="1">
    <citation type="submission" date="2020-07" db="EMBL/GenBank/DDBJ databases">
        <title>The High-quality genome of the commercially important snow crab, Chionoecetes opilio.</title>
        <authorList>
            <person name="Jeong J.-H."/>
            <person name="Ryu S."/>
        </authorList>
    </citation>
    <scope>NUCLEOTIDE SEQUENCE</scope>
    <source>
        <strain evidence="2">MADBK_172401_WGS</strain>
        <tissue evidence="2">Digestive gland</tissue>
    </source>
</reference>
<gene>
    <name evidence="2" type="ORF">GWK47_045880</name>
</gene>
<protein>
    <submittedName>
        <fullName evidence="2">Uncharacterized protein</fullName>
    </submittedName>
</protein>
<sequence>MATTATTRARGVRVDSSAPRHWRGAGIVLNAEDELKVPAGLQDFLSFRKFGSRRRPRSMPQKAPHKGWPTARSAGGDDQVRQRSGGTKKALQEEKSATLAPQGGRVPEGVGPEPARSLGPQHAERSQGGTPDNGRNYISAFLAFFRGPHPKAQFTQKKKIPERPGEAPNASSGRGRPGGRED</sequence>
<dbReference type="Proteomes" id="UP000770661">
    <property type="component" value="Unassembled WGS sequence"/>
</dbReference>
<comment type="caution">
    <text evidence="2">The sequence shown here is derived from an EMBL/GenBank/DDBJ whole genome shotgun (WGS) entry which is preliminary data.</text>
</comment>
<name>A0A8J5CXE2_CHIOP</name>
<evidence type="ECO:0000313" key="3">
    <source>
        <dbReference type="Proteomes" id="UP000770661"/>
    </source>
</evidence>
<dbReference type="EMBL" id="JACEEZ010010596">
    <property type="protein sequence ID" value="KAG0721712.1"/>
    <property type="molecule type" value="Genomic_DNA"/>
</dbReference>